<comment type="caution">
    <text evidence="2">The sequence shown here is derived from an EMBL/GenBank/DDBJ whole genome shotgun (WGS) entry which is preliminary data.</text>
</comment>
<sequence>MVLNVSFPVIDFSDFDNRYAFIAEKVLEASKSIGFFFTLLTIMVLLQFNLSKLL</sequence>
<name>A0AAD5P7Q4_9FUNG</name>
<reference evidence="2" key="1">
    <citation type="journal article" date="2022" name="IScience">
        <title>Evolution of zygomycete secretomes and the origins of terrestrial fungal ecologies.</title>
        <authorList>
            <person name="Chang Y."/>
            <person name="Wang Y."/>
            <person name="Mondo S."/>
            <person name="Ahrendt S."/>
            <person name="Andreopoulos W."/>
            <person name="Barry K."/>
            <person name="Beard J."/>
            <person name="Benny G.L."/>
            <person name="Blankenship S."/>
            <person name="Bonito G."/>
            <person name="Cuomo C."/>
            <person name="Desiro A."/>
            <person name="Gervers K.A."/>
            <person name="Hundley H."/>
            <person name="Kuo A."/>
            <person name="LaButti K."/>
            <person name="Lang B.F."/>
            <person name="Lipzen A."/>
            <person name="O'Donnell K."/>
            <person name="Pangilinan J."/>
            <person name="Reynolds N."/>
            <person name="Sandor L."/>
            <person name="Smith M.E."/>
            <person name="Tsang A."/>
            <person name="Grigoriev I.V."/>
            <person name="Stajich J.E."/>
            <person name="Spatafora J.W."/>
        </authorList>
    </citation>
    <scope>NUCLEOTIDE SEQUENCE</scope>
    <source>
        <strain evidence="2">RSA 2281</strain>
    </source>
</reference>
<organism evidence="2 3">
    <name type="scientific">Phascolomyces articulosus</name>
    <dbReference type="NCBI Taxonomy" id="60185"/>
    <lineage>
        <taxon>Eukaryota</taxon>
        <taxon>Fungi</taxon>
        <taxon>Fungi incertae sedis</taxon>
        <taxon>Mucoromycota</taxon>
        <taxon>Mucoromycotina</taxon>
        <taxon>Mucoromycetes</taxon>
        <taxon>Mucorales</taxon>
        <taxon>Lichtheimiaceae</taxon>
        <taxon>Phascolomyces</taxon>
    </lineage>
</organism>
<accession>A0AAD5P7Q4</accession>
<feature type="transmembrane region" description="Helical" evidence="1">
    <location>
        <begin position="33"/>
        <end position="50"/>
    </location>
</feature>
<dbReference type="AlphaFoldDB" id="A0AAD5P7Q4"/>
<keyword evidence="1" id="KW-1133">Transmembrane helix</keyword>
<feature type="non-terminal residue" evidence="2">
    <location>
        <position position="54"/>
    </location>
</feature>
<keyword evidence="1" id="KW-0812">Transmembrane</keyword>
<evidence type="ECO:0000313" key="3">
    <source>
        <dbReference type="Proteomes" id="UP001209540"/>
    </source>
</evidence>
<protein>
    <submittedName>
        <fullName evidence="2">Uncharacterized protein</fullName>
    </submittedName>
</protein>
<keyword evidence="3" id="KW-1185">Reference proteome</keyword>
<evidence type="ECO:0000256" key="1">
    <source>
        <dbReference type="SAM" id="Phobius"/>
    </source>
</evidence>
<reference evidence="2" key="2">
    <citation type="submission" date="2023-02" db="EMBL/GenBank/DDBJ databases">
        <authorList>
            <consortium name="DOE Joint Genome Institute"/>
            <person name="Mondo S.J."/>
            <person name="Chang Y."/>
            <person name="Wang Y."/>
            <person name="Ahrendt S."/>
            <person name="Andreopoulos W."/>
            <person name="Barry K."/>
            <person name="Beard J."/>
            <person name="Benny G.L."/>
            <person name="Blankenship S."/>
            <person name="Bonito G."/>
            <person name="Cuomo C."/>
            <person name="Desiro A."/>
            <person name="Gervers K.A."/>
            <person name="Hundley H."/>
            <person name="Kuo A."/>
            <person name="LaButti K."/>
            <person name="Lang B.F."/>
            <person name="Lipzen A."/>
            <person name="O'Donnell K."/>
            <person name="Pangilinan J."/>
            <person name="Reynolds N."/>
            <person name="Sandor L."/>
            <person name="Smith M.W."/>
            <person name="Tsang A."/>
            <person name="Grigoriev I.V."/>
            <person name="Stajich J.E."/>
            <person name="Spatafora J.W."/>
        </authorList>
    </citation>
    <scope>NUCLEOTIDE SEQUENCE</scope>
    <source>
        <strain evidence="2">RSA 2281</strain>
    </source>
</reference>
<dbReference type="Proteomes" id="UP001209540">
    <property type="component" value="Unassembled WGS sequence"/>
</dbReference>
<dbReference type="EMBL" id="JAIXMP010000048">
    <property type="protein sequence ID" value="KAI9246043.1"/>
    <property type="molecule type" value="Genomic_DNA"/>
</dbReference>
<feature type="non-terminal residue" evidence="2">
    <location>
        <position position="1"/>
    </location>
</feature>
<proteinExistence type="predicted"/>
<gene>
    <name evidence="2" type="ORF">BDA99DRAFT_527339</name>
</gene>
<evidence type="ECO:0000313" key="2">
    <source>
        <dbReference type="EMBL" id="KAI9246043.1"/>
    </source>
</evidence>
<keyword evidence="1" id="KW-0472">Membrane</keyword>